<protein>
    <submittedName>
        <fullName evidence="1">Uncharacterized protein</fullName>
    </submittedName>
</protein>
<name>A0A8H6RLB0_9PEZI</name>
<proteinExistence type="predicted"/>
<evidence type="ECO:0000313" key="2">
    <source>
        <dbReference type="Proteomes" id="UP000660729"/>
    </source>
</evidence>
<dbReference type="AlphaFoldDB" id="A0A8H6RLB0"/>
<organism evidence="1 2">
    <name type="scientific">Pseudocercospora fuligena</name>
    <dbReference type="NCBI Taxonomy" id="685502"/>
    <lineage>
        <taxon>Eukaryota</taxon>
        <taxon>Fungi</taxon>
        <taxon>Dikarya</taxon>
        <taxon>Ascomycota</taxon>
        <taxon>Pezizomycotina</taxon>
        <taxon>Dothideomycetes</taxon>
        <taxon>Dothideomycetidae</taxon>
        <taxon>Mycosphaerellales</taxon>
        <taxon>Mycosphaerellaceae</taxon>
        <taxon>Pseudocercospora</taxon>
    </lineage>
</organism>
<dbReference type="EMBL" id="JABCIY010000070">
    <property type="protein sequence ID" value="KAF7193935.1"/>
    <property type="molecule type" value="Genomic_DNA"/>
</dbReference>
<reference evidence="1" key="1">
    <citation type="submission" date="2020-04" db="EMBL/GenBank/DDBJ databases">
        <title>Draft genome resource of the tomato pathogen Pseudocercospora fuligena.</title>
        <authorList>
            <person name="Zaccaron A."/>
        </authorList>
    </citation>
    <scope>NUCLEOTIDE SEQUENCE</scope>
    <source>
        <strain evidence="1">PF001</strain>
    </source>
</reference>
<accession>A0A8H6RLB0</accession>
<gene>
    <name evidence="1" type="ORF">HII31_04825</name>
</gene>
<dbReference type="OrthoDB" id="3650650at2759"/>
<comment type="caution">
    <text evidence="1">The sequence shown here is derived from an EMBL/GenBank/DDBJ whole genome shotgun (WGS) entry which is preliminary data.</text>
</comment>
<keyword evidence="2" id="KW-1185">Reference proteome</keyword>
<sequence>MAQIKFVPARRAKPRELSELMQTLPQELFDDIYNLTFTAEPGLRDLGRICSHNWGRSFVRYHRGQQFLGADTRALLQVDRASRAKYASSYYGEGSIFIAHTAYAAMTWMHSVAPEHRSLIAALPRTLAWAGFGVGGHGPHQILRADHNGWEKVMSISLFRRGLFID</sequence>
<dbReference type="Proteomes" id="UP000660729">
    <property type="component" value="Unassembled WGS sequence"/>
</dbReference>
<evidence type="ECO:0000313" key="1">
    <source>
        <dbReference type="EMBL" id="KAF7193935.1"/>
    </source>
</evidence>